<dbReference type="InterPro" id="IPR012337">
    <property type="entry name" value="RNaseH-like_sf"/>
</dbReference>
<reference evidence="1" key="1">
    <citation type="submission" date="2024-02" db="EMBL/GenBank/DDBJ databases">
        <authorList>
            <consortium name="ELIXIR-Norway"/>
            <consortium name="Elixir Norway"/>
        </authorList>
    </citation>
    <scope>NUCLEOTIDE SEQUENCE</scope>
</reference>
<gene>
    <name evidence="1" type="ORF">CSSPTR1EN2_LOCUS23267</name>
</gene>
<organism evidence="1 2">
    <name type="scientific">Sphagnum troendelagicum</name>
    <dbReference type="NCBI Taxonomy" id="128251"/>
    <lineage>
        <taxon>Eukaryota</taxon>
        <taxon>Viridiplantae</taxon>
        <taxon>Streptophyta</taxon>
        <taxon>Embryophyta</taxon>
        <taxon>Bryophyta</taxon>
        <taxon>Sphagnophytina</taxon>
        <taxon>Sphagnopsida</taxon>
        <taxon>Sphagnales</taxon>
        <taxon>Sphagnaceae</taxon>
        <taxon>Sphagnum</taxon>
    </lineage>
</organism>
<accession>A0ABP0V7E2</accession>
<evidence type="ECO:0000313" key="1">
    <source>
        <dbReference type="EMBL" id="CAK9236867.1"/>
    </source>
</evidence>
<keyword evidence="2" id="KW-1185">Reference proteome</keyword>
<name>A0ABP0V7E2_9BRYO</name>
<protein>
    <recommendedName>
        <fullName evidence="3">Transposase</fullName>
    </recommendedName>
</protein>
<dbReference type="Proteomes" id="UP001497512">
    <property type="component" value="Chromosome 9"/>
</dbReference>
<dbReference type="SUPFAM" id="SSF53098">
    <property type="entry name" value="Ribonuclease H-like"/>
    <property type="match status" value="1"/>
</dbReference>
<dbReference type="EMBL" id="OZ019901">
    <property type="protein sequence ID" value="CAK9236867.1"/>
    <property type="molecule type" value="Genomic_DNA"/>
</dbReference>
<sequence>MTGRLSGVVTRIQNVVKPNFMRMWCLLHQIDIIMQKVYKRAGCNFYKTLTSIISFLRRQKNLVEEMQAICPNLSATQWASMSRVVRFLVEKRSKIVTYFAETKPFDRFDQLPTPTFWILISVISEISTHVSECVESLQGRRVTLQQQTAAVQSLLDSLQRFAFVELTPNDDTLPAVQDVVVIGERQVNYAELRGFIQDQGIFASQILDALEPEECTEVLDAVGEILMSIVNGLSSVQALRDEVNNASTDGMPPCLPHELSALKPRDVVQLVLKFHDRLSVSLTHNSIDLIVDQHKKLLNAVSKEPRLQTALARHSEQTDFSDAWKTPSIKDRFLELMEFCGGLASPFPNTATIESDFSVLKWERDPHRSNITRFSLEGILHCCQIRSLLKN</sequence>
<dbReference type="PANTHER" id="PTHR37067:SF3">
    <property type="entry name" value="PX DOMAIN-CONTAINING PROTEIN"/>
    <property type="match status" value="1"/>
</dbReference>
<evidence type="ECO:0000313" key="2">
    <source>
        <dbReference type="Proteomes" id="UP001497512"/>
    </source>
</evidence>
<dbReference type="PANTHER" id="PTHR37067">
    <property type="entry name" value="PX DOMAIN-CONTAINING PROTEIN"/>
    <property type="match status" value="1"/>
</dbReference>
<proteinExistence type="predicted"/>
<evidence type="ECO:0008006" key="3">
    <source>
        <dbReference type="Google" id="ProtNLM"/>
    </source>
</evidence>